<accession>A0A2M7B7T2</accession>
<dbReference type="EMBL" id="PEVH01000046">
    <property type="protein sequence ID" value="PIU99118.1"/>
    <property type="molecule type" value="Genomic_DNA"/>
</dbReference>
<feature type="non-terminal residue" evidence="1">
    <location>
        <position position="98"/>
    </location>
</feature>
<evidence type="ECO:0000313" key="1">
    <source>
        <dbReference type="EMBL" id="PIU99118.1"/>
    </source>
</evidence>
<evidence type="ECO:0000313" key="2">
    <source>
        <dbReference type="Proteomes" id="UP000230131"/>
    </source>
</evidence>
<name>A0A2M7B7T2_9BACT</name>
<sequence length="98" mass="11498">MLNNNSAKGDISSKACYKEYLKILKERSKTSRVYKKFQLIGLVIAQLLNDEKHKSLYIKLAKKYDNEFLISLAKDVSERKNIENKGAYFTKIFFNRKN</sequence>
<dbReference type="Proteomes" id="UP000230131">
    <property type="component" value="Unassembled WGS sequence"/>
</dbReference>
<comment type="caution">
    <text evidence="1">The sequence shown here is derived from an EMBL/GenBank/DDBJ whole genome shotgun (WGS) entry which is preliminary data.</text>
</comment>
<reference evidence="2" key="1">
    <citation type="submission" date="2017-09" db="EMBL/GenBank/DDBJ databases">
        <title>Depth-based differentiation of microbial function through sediment-hosted aquifers and enrichment of novel symbionts in the deep terrestrial subsurface.</title>
        <authorList>
            <person name="Probst A.J."/>
            <person name="Ladd B."/>
            <person name="Jarett J.K."/>
            <person name="Geller-Mcgrath D.E."/>
            <person name="Sieber C.M.K."/>
            <person name="Emerson J.B."/>
            <person name="Anantharaman K."/>
            <person name="Thomas B.C."/>
            <person name="Malmstrom R."/>
            <person name="Stieglmeier M."/>
            <person name="Klingl A."/>
            <person name="Woyke T."/>
            <person name="Ryan C.M."/>
            <person name="Banfield J.F."/>
        </authorList>
    </citation>
    <scope>NUCLEOTIDE SEQUENCE [LARGE SCALE GENOMIC DNA]</scope>
</reference>
<organism evidence="1 2">
    <name type="scientific">Candidatus Wolfebacteria bacterium CG03_land_8_20_14_0_80_36_15</name>
    <dbReference type="NCBI Taxonomy" id="1975067"/>
    <lineage>
        <taxon>Bacteria</taxon>
        <taxon>Candidatus Wolfeibacteriota</taxon>
    </lineage>
</organism>
<dbReference type="AlphaFoldDB" id="A0A2M7B7T2"/>
<gene>
    <name evidence="1" type="ORF">COS59_01405</name>
</gene>
<proteinExistence type="predicted"/>
<protein>
    <submittedName>
        <fullName evidence="1">Uncharacterized protein</fullName>
    </submittedName>
</protein>